<proteinExistence type="predicted"/>
<dbReference type="AlphaFoldDB" id="A0AAW7DJH2"/>
<evidence type="ECO:0000313" key="1">
    <source>
        <dbReference type="EMBL" id="MDM1551631.1"/>
    </source>
</evidence>
<protein>
    <submittedName>
        <fullName evidence="1">WG repeat-containing protein</fullName>
    </submittedName>
</protein>
<dbReference type="RefSeq" id="WP_286486162.1">
    <property type="nucleotide sequence ID" value="NZ_JACALR010000004.1"/>
</dbReference>
<dbReference type="PANTHER" id="PTHR37841:SF1">
    <property type="entry name" value="DUF3298 DOMAIN-CONTAINING PROTEIN"/>
    <property type="match status" value="1"/>
</dbReference>
<dbReference type="Proteomes" id="UP001173578">
    <property type="component" value="Unassembled WGS sequence"/>
</dbReference>
<reference evidence="1" key="1">
    <citation type="submission" date="2020-06" db="EMBL/GenBank/DDBJ databases">
        <authorList>
            <person name="Dong N."/>
        </authorList>
    </citation>
    <scope>NUCLEOTIDE SEQUENCE</scope>
    <source>
        <strain evidence="1">210</strain>
    </source>
</reference>
<organism evidence="1 2">
    <name type="scientific">Empedobacter falsenii</name>
    <dbReference type="NCBI Taxonomy" id="343874"/>
    <lineage>
        <taxon>Bacteria</taxon>
        <taxon>Pseudomonadati</taxon>
        <taxon>Bacteroidota</taxon>
        <taxon>Flavobacteriia</taxon>
        <taxon>Flavobacteriales</taxon>
        <taxon>Weeksellaceae</taxon>
        <taxon>Empedobacter</taxon>
    </lineage>
</organism>
<comment type="caution">
    <text evidence="1">The sequence shown here is derived from an EMBL/GenBank/DDBJ whole genome shotgun (WGS) entry which is preliminary data.</text>
</comment>
<sequence>MNTLLKDIDDDLFFFDEKTKLAVVSLNGFYGAINQNGDIIIPFIYDYAMYFSDELLAVKKNNKWGYVDENNIVIIPFEYDNIINFTSENDDSFMKNDTVLGWSGHFNNDKTIVCKNGKLGLINKQNEVLAPFKYKTISSYNEKYACVSLDNRKYGLVDYHNNVIIPFDYDYLSLVGDYINFGVANDILIENQNETSDLLVDCEEKLIFHGLMNLHQEIIVPTISSTAIVNYVNNNAMCFDKHRNEYFIYNSLSNESTYADESLSDESKLNFIRNLVDLPIIEQYN</sequence>
<reference evidence="1" key="2">
    <citation type="journal article" date="2022" name="Sci. Total Environ.">
        <title>Prevalence, transmission, and molecular epidemiology of tet(X)-positive bacteria among humans, animals, and environmental niches in China: An epidemiological, and genomic-based study.</title>
        <authorList>
            <person name="Dong N."/>
            <person name="Zeng Y."/>
            <person name="Cai C."/>
            <person name="Sun C."/>
            <person name="Lu J."/>
            <person name="Liu C."/>
            <person name="Zhou H."/>
            <person name="Sun Q."/>
            <person name="Shu L."/>
            <person name="Wang H."/>
            <person name="Wang Y."/>
            <person name="Wang S."/>
            <person name="Wu C."/>
            <person name="Chan E.W."/>
            <person name="Chen G."/>
            <person name="Shen Z."/>
            <person name="Chen S."/>
            <person name="Zhang R."/>
        </authorList>
    </citation>
    <scope>NUCLEOTIDE SEQUENCE</scope>
    <source>
        <strain evidence="1">210</strain>
    </source>
</reference>
<name>A0AAW7DJH2_9FLAO</name>
<dbReference type="InterPro" id="IPR032774">
    <property type="entry name" value="WG_beta_rep"/>
</dbReference>
<dbReference type="PANTHER" id="PTHR37841">
    <property type="entry name" value="GLR2918 PROTEIN"/>
    <property type="match status" value="1"/>
</dbReference>
<gene>
    <name evidence="1" type="ORF">HX095_10435</name>
</gene>
<dbReference type="Pfam" id="PF14903">
    <property type="entry name" value="WG_beta_rep"/>
    <property type="match status" value="3"/>
</dbReference>
<dbReference type="EMBL" id="JACALR010000004">
    <property type="protein sequence ID" value="MDM1551631.1"/>
    <property type="molecule type" value="Genomic_DNA"/>
</dbReference>
<evidence type="ECO:0000313" key="2">
    <source>
        <dbReference type="Proteomes" id="UP001173578"/>
    </source>
</evidence>
<accession>A0AAW7DJH2</accession>